<keyword evidence="4" id="KW-1185">Reference proteome</keyword>
<dbReference type="AlphaFoldDB" id="A0A437M2R3"/>
<dbReference type="Proteomes" id="UP000282957">
    <property type="component" value="Unassembled WGS sequence"/>
</dbReference>
<dbReference type="OrthoDB" id="7888886at2"/>
<dbReference type="PROSITE" id="PS50005">
    <property type="entry name" value="TPR"/>
    <property type="match status" value="1"/>
</dbReference>
<evidence type="ECO:0000313" key="4">
    <source>
        <dbReference type="Proteomes" id="UP000282957"/>
    </source>
</evidence>
<reference evidence="3 4" key="1">
    <citation type="submission" date="2019-01" db="EMBL/GenBank/DDBJ databases">
        <authorList>
            <person name="Chen W.-M."/>
        </authorList>
    </citation>
    <scope>NUCLEOTIDE SEQUENCE [LARGE SCALE GENOMIC DNA]</scope>
    <source>
        <strain evidence="3 4">CCP-6</strain>
    </source>
</reference>
<evidence type="ECO:0000313" key="3">
    <source>
        <dbReference type="EMBL" id="RVT91823.1"/>
    </source>
</evidence>
<sequence>MPDGPERRGQAAQQGGMSFRLLGNFDAQVNGQELRLRGRKTQALLAVLAMAGQAGELRARVAGLLWSESDEDRARGTLRQSLFELRGALSELGGAEAFAAERDTLRLYPVETDLRAVQDALAEDRIHPLLIERTALAQSLLEGFEDIDPAIRTWLLGLRRGLTRQWSRALEALMQRTDLTASHRLEAAQALLRLDATHEAACREVMRAAHAGGDTAGALRAYETLWDALALEHDMEPSAQTQALVAEIKAGTAPAPAPVAKERTPVRLAILVPPFMALGVSQERSHLVDGFRHELIACLTRFREWFVVDGPVLPQITSEMVRVGTQMTLEVRAEEAGGQLGLVLLLRDEASRVMVWSDRYTLTLEDWFETRRKIVSNIAVSLLGSIATARLAETNTIPDVSLAAHDKWLRGQKIINMFRPEDWRRAEALFTEAIGEAPAYSPPYSSLAQMDNAVHIAHPGLRRTRAREIQAIQRAEQAVLLDPVDSRAHLCLGWSLSMAKRYDRASTHMNEAVKLNPLDPWTLMAAALFNAYGGEHDNAAELAKESLKLSAAPNAAHWVYQSAIAYLRGDDVLAAEAAGRTLNAALPSRAWHAAALFNLGREEEAREIARGFLAAARMQWYGTEEPTDEAIGSWFLHLFPIAKERDWSRLRQGIAGAGIPSAGARHHGW</sequence>
<protein>
    <recommendedName>
        <fullName evidence="2">Bacterial transcriptional activator domain-containing protein</fullName>
    </recommendedName>
</protein>
<feature type="repeat" description="TPR" evidence="1">
    <location>
        <begin position="486"/>
        <end position="519"/>
    </location>
</feature>
<dbReference type="SUPFAM" id="SSF48452">
    <property type="entry name" value="TPR-like"/>
    <property type="match status" value="2"/>
</dbReference>
<dbReference type="InterPro" id="IPR011990">
    <property type="entry name" value="TPR-like_helical_dom_sf"/>
</dbReference>
<dbReference type="Gene3D" id="1.25.40.10">
    <property type="entry name" value="Tetratricopeptide repeat domain"/>
    <property type="match status" value="1"/>
</dbReference>
<dbReference type="InterPro" id="IPR051677">
    <property type="entry name" value="AfsR-DnrI-RedD_regulator"/>
</dbReference>
<evidence type="ECO:0000259" key="2">
    <source>
        <dbReference type="SMART" id="SM01043"/>
    </source>
</evidence>
<dbReference type="InterPro" id="IPR005158">
    <property type="entry name" value="BTAD"/>
</dbReference>
<dbReference type="Pfam" id="PF03704">
    <property type="entry name" value="BTAD"/>
    <property type="match status" value="1"/>
</dbReference>
<keyword evidence="1" id="KW-0802">TPR repeat</keyword>
<dbReference type="InterPro" id="IPR036388">
    <property type="entry name" value="WH-like_DNA-bd_sf"/>
</dbReference>
<accession>A0A437M2R3</accession>
<dbReference type="SMART" id="SM01043">
    <property type="entry name" value="BTAD"/>
    <property type="match status" value="1"/>
</dbReference>
<dbReference type="PANTHER" id="PTHR35807">
    <property type="entry name" value="TRANSCRIPTIONAL REGULATOR REDD-RELATED"/>
    <property type="match status" value="1"/>
</dbReference>
<dbReference type="InterPro" id="IPR019734">
    <property type="entry name" value="TPR_rpt"/>
</dbReference>
<name>A0A437M2R3_9PROT</name>
<gene>
    <name evidence="3" type="ORF">EOD42_21145</name>
</gene>
<dbReference type="Gene3D" id="1.10.10.10">
    <property type="entry name" value="Winged helix-like DNA-binding domain superfamily/Winged helix DNA-binding domain"/>
    <property type="match status" value="1"/>
</dbReference>
<dbReference type="EMBL" id="SACL01000009">
    <property type="protein sequence ID" value="RVT91823.1"/>
    <property type="molecule type" value="Genomic_DNA"/>
</dbReference>
<comment type="caution">
    <text evidence="3">The sequence shown here is derived from an EMBL/GenBank/DDBJ whole genome shotgun (WGS) entry which is preliminary data.</text>
</comment>
<proteinExistence type="predicted"/>
<organism evidence="3 4">
    <name type="scientific">Rhodovarius crocodyli</name>
    <dbReference type="NCBI Taxonomy" id="1979269"/>
    <lineage>
        <taxon>Bacteria</taxon>
        <taxon>Pseudomonadati</taxon>
        <taxon>Pseudomonadota</taxon>
        <taxon>Alphaproteobacteria</taxon>
        <taxon>Acetobacterales</taxon>
        <taxon>Roseomonadaceae</taxon>
        <taxon>Rhodovarius</taxon>
    </lineage>
</organism>
<feature type="domain" description="Bacterial transcriptional activator" evidence="2">
    <location>
        <begin position="112"/>
        <end position="249"/>
    </location>
</feature>
<evidence type="ECO:0000256" key="1">
    <source>
        <dbReference type="PROSITE-ProRule" id="PRU00339"/>
    </source>
</evidence>